<name>A0A1J5R907_9ZZZZ</name>
<accession>A0A1J5R907</accession>
<dbReference type="InterPro" id="IPR000160">
    <property type="entry name" value="GGDEF_dom"/>
</dbReference>
<dbReference type="InterPro" id="IPR029787">
    <property type="entry name" value="Nucleotide_cyclase"/>
</dbReference>
<dbReference type="GO" id="GO:0005886">
    <property type="term" value="C:plasma membrane"/>
    <property type="evidence" value="ECO:0007669"/>
    <property type="project" value="TreeGrafter"/>
</dbReference>
<dbReference type="PANTHER" id="PTHR45138">
    <property type="entry name" value="REGULATORY COMPONENTS OF SENSORY TRANSDUCTION SYSTEM"/>
    <property type="match status" value="1"/>
</dbReference>
<dbReference type="Gene3D" id="3.30.70.270">
    <property type="match status" value="1"/>
</dbReference>
<dbReference type="NCBIfam" id="TIGR00254">
    <property type="entry name" value="GGDEF"/>
    <property type="match status" value="1"/>
</dbReference>
<dbReference type="Pfam" id="PF00990">
    <property type="entry name" value="GGDEF"/>
    <property type="match status" value="1"/>
</dbReference>
<proteinExistence type="predicted"/>
<dbReference type="Gene3D" id="3.40.50.2300">
    <property type="match status" value="1"/>
</dbReference>
<dbReference type="FunFam" id="3.30.70.270:FF:000001">
    <property type="entry name" value="Diguanylate cyclase domain protein"/>
    <property type="match status" value="1"/>
</dbReference>
<comment type="caution">
    <text evidence="3">The sequence shown here is derived from an EMBL/GenBank/DDBJ whole genome shotgun (WGS) entry which is preliminary data.</text>
</comment>
<evidence type="ECO:0000313" key="3">
    <source>
        <dbReference type="EMBL" id="OIQ92502.1"/>
    </source>
</evidence>
<dbReference type="SMART" id="SM00448">
    <property type="entry name" value="REC"/>
    <property type="match status" value="1"/>
</dbReference>
<feature type="domain" description="GGDEF" evidence="2">
    <location>
        <begin position="169"/>
        <end position="306"/>
    </location>
</feature>
<dbReference type="PANTHER" id="PTHR45138:SF9">
    <property type="entry name" value="DIGUANYLATE CYCLASE DGCM-RELATED"/>
    <property type="match status" value="1"/>
</dbReference>
<evidence type="ECO:0000259" key="2">
    <source>
        <dbReference type="PROSITE" id="PS50887"/>
    </source>
</evidence>
<dbReference type="InterPro" id="IPR001789">
    <property type="entry name" value="Sig_transdc_resp-reg_receiver"/>
</dbReference>
<dbReference type="InterPro" id="IPR050469">
    <property type="entry name" value="Diguanylate_Cyclase"/>
</dbReference>
<dbReference type="InterPro" id="IPR011006">
    <property type="entry name" value="CheY-like_superfamily"/>
</dbReference>
<dbReference type="PROSITE" id="PS50887">
    <property type="entry name" value="GGDEF"/>
    <property type="match status" value="1"/>
</dbReference>
<dbReference type="GO" id="GO:0000160">
    <property type="term" value="P:phosphorelay signal transduction system"/>
    <property type="evidence" value="ECO:0007669"/>
    <property type="project" value="InterPro"/>
</dbReference>
<feature type="domain" description="Response regulatory" evidence="1">
    <location>
        <begin position="11"/>
        <end position="126"/>
    </location>
</feature>
<dbReference type="PROSITE" id="PS50110">
    <property type="entry name" value="RESPONSE_REGULATORY"/>
    <property type="match status" value="1"/>
</dbReference>
<dbReference type="SUPFAM" id="SSF52172">
    <property type="entry name" value="CheY-like"/>
    <property type="match status" value="1"/>
</dbReference>
<sequence length="321" mass="35444">MLTQMLPDRPLLLIVDDEPRNVQLLYAIFKEDYRVCHASSGKEALEFCQACQPDLILLDLVMPEMSGYSVCQRLKSDSLTGNIPVIFVTAGSDPLEAVRGLDAGGVDFISKPFHVEILRARVRSHLALKRQADALRSLALIDGLTGVGNRRHFDNLLKVEWRRSIRSHQPLSLILVDVDFFKRYNDRYGHQAGDACLRSIAAVLSRGCLRSHDAVARYGGEEFICILPDTTQQGAENKADDLEKATRSLGIAHEASDVCAVVTISLGVATAHPVKGDRAADLVACADEQLYCAKRSGRGQMKSLRLSRHPADRARIVRSDQ</sequence>
<dbReference type="CDD" id="cd01949">
    <property type="entry name" value="GGDEF"/>
    <property type="match status" value="1"/>
</dbReference>
<dbReference type="GO" id="GO:0052621">
    <property type="term" value="F:diguanylate cyclase activity"/>
    <property type="evidence" value="ECO:0007669"/>
    <property type="project" value="TreeGrafter"/>
</dbReference>
<dbReference type="GO" id="GO:1902201">
    <property type="term" value="P:negative regulation of bacterial-type flagellum-dependent cell motility"/>
    <property type="evidence" value="ECO:0007669"/>
    <property type="project" value="TreeGrafter"/>
</dbReference>
<dbReference type="Pfam" id="PF00072">
    <property type="entry name" value="Response_reg"/>
    <property type="match status" value="1"/>
</dbReference>
<dbReference type="EMBL" id="MLJW01000230">
    <property type="protein sequence ID" value="OIQ92502.1"/>
    <property type="molecule type" value="Genomic_DNA"/>
</dbReference>
<protein>
    <submittedName>
        <fullName evidence="3">Response regulator PleD</fullName>
    </submittedName>
</protein>
<dbReference type="SUPFAM" id="SSF55073">
    <property type="entry name" value="Nucleotide cyclase"/>
    <property type="match status" value="1"/>
</dbReference>
<reference evidence="3" key="1">
    <citation type="submission" date="2016-10" db="EMBL/GenBank/DDBJ databases">
        <title>Sequence of Gallionella enrichment culture.</title>
        <authorList>
            <person name="Poehlein A."/>
            <person name="Muehling M."/>
            <person name="Daniel R."/>
        </authorList>
    </citation>
    <scope>NUCLEOTIDE SEQUENCE</scope>
</reference>
<gene>
    <name evidence="3" type="primary">pleD_21</name>
    <name evidence="3" type="ORF">GALL_255750</name>
</gene>
<organism evidence="3">
    <name type="scientific">mine drainage metagenome</name>
    <dbReference type="NCBI Taxonomy" id="410659"/>
    <lineage>
        <taxon>unclassified sequences</taxon>
        <taxon>metagenomes</taxon>
        <taxon>ecological metagenomes</taxon>
    </lineage>
</organism>
<dbReference type="InterPro" id="IPR043128">
    <property type="entry name" value="Rev_trsase/Diguanyl_cyclase"/>
</dbReference>
<dbReference type="SMART" id="SM00267">
    <property type="entry name" value="GGDEF"/>
    <property type="match status" value="1"/>
</dbReference>
<dbReference type="GO" id="GO:0043709">
    <property type="term" value="P:cell adhesion involved in single-species biofilm formation"/>
    <property type="evidence" value="ECO:0007669"/>
    <property type="project" value="TreeGrafter"/>
</dbReference>
<evidence type="ECO:0000259" key="1">
    <source>
        <dbReference type="PROSITE" id="PS50110"/>
    </source>
</evidence>
<dbReference type="AlphaFoldDB" id="A0A1J5R907"/>